<dbReference type="SUPFAM" id="SSF53756">
    <property type="entry name" value="UDP-Glycosyltransferase/glycogen phosphorylase"/>
    <property type="match status" value="2"/>
</dbReference>
<reference evidence="4 5" key="1">
    <citation type="submission" date="2020-07" db="EMBL/GenBank/DDBJ databases">
        <title>Sequencing the genomes of 1000 actinobacteria strains.</title>
        <authorList>
            <person name="Klenk H.-P."/>
        </authorList>
    </citation>
    <scope>NUCLEOTIDE SEQUENCE [LARGE SCALE GENOMIC DNA]</scope>
    <source>
        <strain evidence="4 5">DSM 29531</strain>
    </source>
</reference>
<keyword evidence="1" id="KW-0328">Glycosyltransferase</keyword>
<evidence type="ECO:0000256" key="1">
    <source>
        <dbReference type="ARBA" id="ARBA00022676"/>
    </source>
</evidence>
<evidence type="ECO:0000313" key="4">
    <source>
        <dbReference type="EMBL" id="NYJ75512.1"/>
    </source>
</evidence>
<comment type="caution">
    <text evidence="4">The sequence shown here is derived from an EMBL/GenBank/DDBJ whole genome shotgun (WGS) entry which is preliminary data.</text>
</comment>
<accession>A0A853DDM7</accession>
<evidence type="ECO:0000259" key="3">
    <source>
        <dbReference type="Pfam" id="PF13439"/>
    </source>
</evidence>
<organism evidence="4 5">
    <name type="scientific">Allobranchiibius huperziae</name>
    <dbReference type="NCBI Taxonomy" id="1874116"/>
    <lineage>
        <taxon>Bacteria</taxon>
        <taxon>Bacillati</taxon>
        <taxon>Actinomycetota</taxon>
        <taxon>Actinomycetes</taxon>
        <taxon>Micrococcales</taxon>
        <taxon>Dermacoccaceae</taxon>
        <taxon>Allobranchiibius</taxon>
    </lineage>
</organism>
<evidence type="ECO:0000313" key="5">
    <source>
        <dbReference type="Proteomes" id="UP000571817"/>
    </source>
</evidence>
<dbReference type="RefSeq" id="WP_179482247.1">
    <property type="nucleotide sequence ID" value="NZ_JACCFW010000001.1"/>
</dbReference>
<proteinExistence type="predicted"/>
<dbReference type="GO" id="GO:0016757">
    <property type="term" value="F:glycosyltransferase activity"/>
    <property type="evidence" value="ECO:0007669"/>
    <property type="project" value="UniProtKB-KW"/>
</dbReference>
<dbReference type="Proteomes" id="UP000571817">
    <property type="component" value="Unassembled WGS sequence"/>
</dbReference>
<feature type="domain" description="Glycosyltransferase subfamily 4-like N-terminal" evidence="3">
    <location>
        <begin position="21"/>
        <end position="168"/>
    </location>
</feature>
<dbReference type="Pfam" id="PF13439">
    <property type="entry name" value="Glyco_transf_4"/>
    <property type="match status" value="1"/>
</dbReference>
<gene>
    <name evidence="4" type="ORF">HNR15_002475</name>
</gene>
<protein>
    <submittedName>
        <fullName evidence="4">Glycosyltransferase involved in cell wall biosynthesis</fullName>
    </submittedName>
</protein>
<evidence type="ECO:0000256" key="2">
    <source>
        <dbReference type="ARBA" id="ARBA00022679"/>
    </source>
</evidence>
<dbReference type="Pfam" id="PF13692">
    <property type="entry name" value="Glyco_trans_1_4"/>
    <property type="match status" value="2"/>
</dbReference>
<sequence length="748" mass="81417">MKILIVLKTNVGGMWLMPQIAAMQARHHEVVVAIPQGLGRLRSALDAHSIAVHPIEWDFSPRSSLAGLNALWSLHNFIRRETPDVVFYHLILSALLARLAAIGTPSRTVHMVAGPLYLESRVLATIESIASRLDDAIIAGSEYTERKYAAIGYPASRLRAIPYGVDTQKFDPARDLSQESIADPDTFVCIMVAYFYAPKQSVFRGQGIKGHETMIEAWQQFHAKNPRSRIVFVGSGFDDTGEQYRQRLMNDHQLPGATWISTVSDVRTYYNSADVSVSPSLSENHGAALEASSMGLPVIVSDAGALPEAITDLTGWVFKAGDAGDLLDKLNQAHEEFKTGRLEERGHRARELMVRKFDNQILSNEVVDVLEGTLSSQPPLLVVVEQRCEVRDSTLYGFSSLGALSGLSQQRPVKVLARAAAGTDLTASRPLLPGSAGVVVPWRGISDVLRSAMHLYSHIRHAPGVVVYTPGSISTIAGLITLATRTPLAVVVAGDPVESLAEPVTQGLVGRIQRPTMRAATRLLTSRAHVARYVTRRVLQDRYPTRGEEFGAFSVRRLNYSATARATDNPTMNILTVASLEKPYKGVRELIDAIAAVRARGVRVTLTVAGDGQLRPALQEHANGLLGDSGRFLGHVSSDRLAVEYQRADLFVLNSWAEGLPRALVEAMGSGLPCIATKVGGNEELLELRCLVPPKDTSALADSILAMAESPEQRMVTGKRNAEHARTLVAEANTVHEDFMYALSEFGI</sequence>
<dbReference type="PANTHER" id="PTHR12526">
    <property type="entry name" value="GLYCOSYLTRANSFERASE"/>
    <property type="match status" value="1"/>
</dbReference>
<keyword evidence="2 4" id="KW-0808">Transferase</keyword>
<dbReference type="AlphaFoldDB" id="A0A853DDM7"/>
<dbReference type="Gene3D" id="3.40.50.2000">
    <property type="entry name" value="Glycogen Phosphorylase B"/>
    <property type="match status" value="4"/>
</dbReference>
<dbReference type="CDD" id="cd03801">
    <property type="entry name" value="GT4_PimA-like"/>
    <property type="match status" value="1"/>
</dbReference>
<keyword evidence="5" id="KW-1185">Reference proteome</keyword>
<dbReference type="EMBL" id="JACCFW010000001">
    <property type="protein sequence ID" value="NYJ75512.1"/>
    <property type="molecule type" value="Genomic_DNA"/>
</dbReference>
<dbReference type="InterPro" id="IPR028098">
    <property type="entry name" value="Glyco_trans_4-like_N"/>
</dbReference>
<name>A0A853DDM7_9MICO</name>